<reference evidence="1" key="1">
    <citation type="submission" date="2021-05" db="EMBL/GenBank/DDBJ databases">
        <authorList>
            <person name="Pietrasiak N."/>
            <person name="Ward R."/>
            <person name="Stajich J.E."/>
            <person name="Kurbessoian T."/>
        </authorList>
    </citation>
    <scope>NUCLEOTIDE SEQUENCE</scope>
    <source>
        <strain evidence="1">GSE-TBD4-15B</strain>
    </source>
</reference>
<organism evidence="1 2">
    <name type="scientific">Pegethrix bostrychoides GSE-TBD4-15B</name>
    <dbReference type="NCBI Taxonomy" id="2839662"/>
    <lineage>
        <taxon>Bacteria</taxon>
        <taxon>Bacillati</taxon>
        <taxon>Cyanobacteriota</taxon>
        <taxon>Cyanophyceae</taxon>
        <taxon>Oculatellales</taxon>
        <taxon>Oculatellaceae</taxon>
        <taxon>Pegethrix</taxon>
    </lineage>
</organism>
<dbReference type="Proteomes" id="UP000707356">
    <property type="component" value="Unassembled WGS sequence"/>
</dbReference>
<sequence length="236" mass="26658">MQRSLRWWLTQAAVERTDQADQIQNGLMQDLFALRLSLSKSLDLSQPNQTQPNQTQPNQTQPNQAAIETLYNTLYTNLNQLSAALSPPYIRESLPLAIQAMLQQWQAAHPEAKLQLALPATWDLEPIARSQVLLTTLAALLKLSEAAAISALSLELSQESGQAKLILRLVYRDSATRSAATHAKELRYLRDCFRCLMPGWCSHQAQPLADLWQLRWQAYPVENSLENPVEFEKPQS</sequence>
<protein>
    <submittedName>
        <fullName evidence="1">Uncharacterized protein</fullName>
    </submittedName>
</protein>
<reference evidence="1" key="2">
    <citation type="journal article" date="2022" name="Microbiol. Resour. Announc.">
        <title>Metagenome Sequencing to Explore Phylogenomics of Terrestrial Cyanobacteria.</title>
        <authorList>
            <person name="Ward R.D."/>
            <person name="Stajich J.E."/>
            <person name="Johansen J.R."/>
            <person name="Huntemann M."/>
            <person name="Clum A."/>
            <person name="Foster B."/>
            <person name="Foster B."/>
            <person name="Roux S."/>
            <person name="Palaniappan K."/>
            <person name="Varghese N."/>
            <person name="Mukherjee S."/>
            <person name="Reddy T.B.K."/>
            <person name="Daum C."/>
            <person name="Copeland A."/>
            <person name="Chen I.A."/>
            <person name="Ivanova N.N."/>
            <person name="Kyrpides N.C."/>
            <person name="Shapiro N."/>
            <person name="Eloe-Fadrosh E.A."/>
            <person name="Pietrasiak N."/>
        </authorList>
    </citation>
    <scope>NUCLEOTIDE SEQUENCE</scope>
    <source>
        <strain evidence="1">GSE-TBD4-15B</strain>
    </source>
</reference>
<evidence type="ECO:0000313" key="2">
    <source>
        <dbReference type="Proteomes" id="UP000707356"/>
    </source>
</evidence>
<evidence type="ECO:0000313" key="1">
    <source>
        <dbReference type="EMBL" id="MBW4464703.1"/>
    </source>
</evidence>
<accession>A0A951P8S3</accession>
<proteinExistence type="predicted"/>
<comment type="caution">
    <text evidence="1">The sequence shown here is derived from an EMBL/GenBank/DDBJ whole genome shotgun (WGS) entry which is preliminary data.</text>
</comment>
<name>A0A951P8S3_9CYAN</name>
<gene>
    <name evidence="1" type="ORF">KME07_04590</name>
</gene>
<dbReference type="AlphaFoldDB" id="A0A951P8S3"/>
<dbReference type="EMBL" id="JAHHHV010000019">
    <property type="protein sequence ID" value="MBW4464703.1"/>
    <property type="molecule type" value="Genomic_DNA"/>
</dbReference>